<accession>A0A1R1I4A7</accession>
<evidence type="ECO:0000313" key="2">
    <source>
        <dbReference type="EMBL" id="OMG53545.1"/>
    </source>
</evidence>
<dbReference type="Proteomes" id="UP000187526">
    <property type="component" value="Unassembled WGS sequence"/>
</dbReference>
<dbReference type="EMBL" id="MTHD01000003">
    <property type="protein sequence ID" value="OMG53545.1"/>
    <property type="molecule type" value="Genomic_DNA"/>
</dbReference>
<name>A0A1R1I4A7_9RHOO</name>
<reference evidence="2 3" key="1">
    <citation type="submission" date="2016-10" db="EMBL/GenBank/DDBJ databases">
        <title>Alkaliphiles isolated from bioreactors.</title>
        <authorList>
            <person name="Salah Z."/>
            <person name="Rout S.P."/>
            <person name="Humphreys P.N."/>
        </authorList>
    </citation>
    <scope>NUCLEOTIDE SEQUENCE [LARGE SCALE GENOMIC DNA]</scope>
    <source>
        <strain evidence="2 3">ZS02</strain>
    </source>
</reference>
<dbReference type="RefSeq" id="WP_076094327.1">
    <property type="nucleotide sequence ID" value="NZ_MTHD01000003.1"/>
</dbReference>
<evidence type="ECO:0000313" key="3">
    <source>
        <dbReference type="Proteomes" id="UP000187526"/>
    </source>
</evidence>
<keyword evidence="3" id="KW-1185">Reference proteome</keyword>
<gene>
    <name evidence="2" type="ORF">BJN45_08830</name>
</gene>
<feature type="transmembrane region" description="Helical" evidence="1">
    <location>
        <begin position="45"/>
        <end position="64"/>
    </location>
</feature>
<proteinExistence type="predicted"/>
<organism evidence="2 3">
    <name type="scientific">Azonexus hydrophilus</name>
    <dbReference type="NCBI Taxonomy" id="418702"/>
    <lineage>
        <taxon>Bacteria</taxon>
        <taxon>Pseudomonadati</taxon>
        <taxon>Pseudomonadota</taxon>
        <taxon>Betaproteobacteria</taxon>
        <taxon>Rhodocyclales</taxon>
        <taxon>Azonexaceae</taxon>
        <taxon>Azonexus</taxon>
    </lineage>
</organism>
<dbReference type="AlphaFoldDB" id="A0A1R1I4A7"/>
<dbReference type="OrthoDB" id="9938080at2"/>
<evidence type="ECO:0000256" key="1">
    <source>
        <dbReference type="SAM" id="Phobius"/>
    </source>
</evidence>
<protein>
    <submittedName>
        <fullName evidence="2">Uncharacterized protein</fullName>
    </submittedName>
</protein>
<keyword evidence="1" id="KW-0472">Membrane</keyword>
<keyword evidence="1" id="KW-0812">Transmembrane</keyword>
<sequence>MTPTISHDRAGNANYRLALAACPSQSCAEDGDGDSASLDNALRLAWLWLGGVFLPCAGIVLYALGLQASP</sequence>
<comment type="caution">
    <text evidence="2">The sequence shown here is derived from an EMBL/GenBank/DDBJ whole genome shotgun (WGS) entry which is preliminary data.</text>
</comment>
<keyword evidence="1" id="KW-1133">Transmembrane helix</keyword>